<name>A0A4S8HSE9_9BACT</name>
<feature type="transmembrane region" description="Helical" evidence="1">
    <location>
        <begin position="169"/>
        <end position="189"/>
    </location>
</feature>
<feature type="transmembrane region" description="Helical" evidence="1">
    <location>
        <begin position="138"/>
        <end position="157"/>
    </location>
</feature>
<dbReference type="EMBL" id="STFF01000004">
    <property type="protein sequence ID" value="THU38225.1"/>
    <property type="molecule type" value="Genomic_DNA"/>
</dbReference>
<organism evidence="2 3">
    <name type="scientific">Niastella caeni</name>
    <dbReference type="NCBI Taxonomy" id="2569763"/>
    <lineage>
        <taxon>Bacteria</taxon>
        <taxon>Pseudomonadati</taxon>
        <taxon>Bacteroidota</taxon>
        <taxon>Chitinophagia</taxon>
        <taxon>Chitinophagales</taxon>
        <taxon>Chitinophagaceae</taxon>
        <taxon>Niastella</taxon>
    </lineage>
</organism>
<keyword evidence="1" id="KW-1133">Transmembrane helix</keyword>
<accession>A0A4S8HSE9</accession>
<dbReference type="AlphaFoldDB" id="A0A4S8HSE9"/>
<feature type="transmembrane region" description="Helical" evidence="1">
    <location>
        <begin position="82"/>
        <end position="103"/>
    </location>
</feature>
<dbReference type="Pfam" id="PF19845">
    <property type="entry name" value="DUF6320"/>
    <property type="match status" value="1"/>
</dbReference>
<evidence type="ECO:0000313" key="2">
    <source>
        <dbReference type="EMBL" id="THU38225.1"/>
    </source>
</evidence>
<feature type="transmembrane region" description="Helical" evidence="1">
    <location>
        <begin position="115"/>
        <end position="132"/>
    </location>
</feature>
<protein>
    <submittedName>
        <fullName evidence="2">Zinc ribbon domain-containing protein</fullName>
    </submittedName>
</protein>
<reference evidence="2 3" key="1">
    <citation type="submission" date="2019-04" db="EMBL/GenBank/DDBJ databases">
        <title>Niastella caeni sp. nov., isolated from activated sludge.</title>
        <authorList>
            <person name="Sheng M."/>
        </authorList>
    </citation>
    <scope>NUCLEOTIDE SEQUENCE [LARGE SCALE GENOMIC DNA]</scope>
    <source>
        <strain evidence="2 3">HX-2-15</strain>
    </source>
</reference>
<comment type="caution">
    <text evidence="2">The sequence shown here is derived from an EMBL/GenBank/DDBJ whole genome shotgun (WGS) entry which is preliminary data.</text>
</comment>
<keyword evidence="3" id="KW-1185">Reference proteome</keyword>
<evidence type="ECO:0000256" key="1">
    <source>
        <dbReference type="SAM" id="Phobius"/>
    </source>
</evidence>
<feature type="transmembrane region" description="Helical" evidence="1">
    <location>
        <begin position="195"/>
        <end position="218"/>
    </location>
</feature>
<sequence>MSICKNCGVELNDDMPYCPLCGVVVSDMEKGITTDTKGLAVFNRAMSQPQKKFTWEIISIILLPSAATTFIIDVIINERMTWSEYPVAICLVIFSYVSLFAFWHQKTIIQIAGSFMLSSFFLFILDVLQNGIAWPVKLGVPLLFAANLVIAILIIFVRSSKFKGINLIAYAFLGASLLCICIEGILSMFEMGAIYFKWSIIVAACNVPVILILLFVHLRLKKGRSLQKTFHI</sequence>
<dbReference type="RefSeq" id="WP_136578181.1">
    <property type="nucleotide sequence ID" value="NZ_STFF01000004.1"/>
</dbReference>
<keyword evidence="1" id="KW-0472">Membrane</keyword>
<proteinExistence type="predicted"/>
<dbReference type="OrthoDB" id="1117586at2"/>
<feature type="transmembrane region" description="Helical" evidence="1">
    <location>
        <begin position="53"/>
        <end position="76"/>
    </location>
</feature>
<dbReference type="Proteomes" id="UP000306918">
    <property type="component" value="Unassembled WGS sequence"/>
</dbReference>
<dbReference type="InterPro" id="IPR046283">
    <property type="entry name" value="DUF6320"/>
</dbReference>
<gene>
    <name evidence="2" type="ORF">FAM09_16230</name>
</gene>
<keyword evidence="1" id="KW-0812">Transmembrane</keyword>
<evidence type="ECO:0000313" key="3">
    <source>
        <dbReference type="Proteomes" id="UP000306918"/>
    </source>
</evidence>